<evidence type="ECO:0000256" key="3">
    <source>
        <dbReference type="ARBA" id="ARBA00023163"/>
    </source>
</evidence>
<dbReference type="Pfam" id="PF00356">
    <property type="entry name" value="LacI"/>
    <property type="match status" value="1"/>
</dbReference>
<evidence type="ECO:0000259" key="4">
    <source>
        <dbReference type="PROSITE" id="PS50932"/>
    </source>
</evidence>
<feature type="domain" description="HTH lacI-type" evidence="4">
    <location>
        <begin position="9"/>
        <end position="62"/>
    </location>
</feature>
<dbReference type="PROSITE" id="PS50932">
    <property type="entry name" value="HTH_LACI_2"/>
    <property type="match status" value="1"/>
</dbReference>
<keyword evidence="2 5" id="KW-0238">DNA-binding</keyword>
<dbReference type="Pfam" id="PF13377">
    <property type="entry name" value="Peripla_BP_3"/>
    <property type="match status" value="1"/>
</dbReference>
<dbReference type="RefSeq" id="WP_282212971.1">
    <property type="nucleotide sequence ID" value="NZ_CP118247.1"/>
</dbReference>
<evidence type="ECO:0000313" key="5">
    <source>
        <dbReference type="EMBL" id="WDR07458.1"/>
    </source>
</evidence>
<dbReference type="EMBL" id="CP118247">
    <property type="protein sequence ID" value="WDR07458.1"/>
    <property type="molecule type" value="Genomic_DNA"/>
</dbReference>
<dbReference type="CDD" id="cd01392">
    <property type="entry name" value="HTH_LacI"/>
    <property type="match status" value="1"/>
</dbReference>
<keyword evidence="6" id="KW-1185">Reference proteome</keyword>
<dbReference type="SUPFAM" id="SSF53822">
    <property type="entry name" value="Periplasmic binding protein-like I"/>
    <property type="match status" value="1"/>
</dbReference>
<dbReference type="Gene3D" id="1.10.260.40">
    <property type="entry name" value="lambda repressor-like DNA-binding domains"/>
    <property type="match status" value="1"/>
</dbReference>
<keyword evidence="3" id="KW-0804">Transcription</keyword>
<sequence>MPRTNKKPATITDVAIAAGMSIGTVSRYINGYEVKPANKERIERAIADLSFSPNALASGMKSADSRMVGLLVPDYDEFHAGLLGNLATTLAQEGLVTLTYCHESNSAVAKEAMRFFRTHRVRALIMSWPDADRNDITEMIAQGVQIVTYDNIIDFAGGDRVVVNNREASFKAVSELIRLGHTRIGAVTGDLRRWTAKERLAGWRDAFEAANIPAPEDLIFPCDWYRADGHRAMEHFWKMDTPPSAIFAANYQISLGILVFCQENDITLPDDLSLFSFDDVEAFHFSTPRVAAIGQPVHDIAQAIKARLLENNKAKRPATTPISVVDCAVHFRESIGPYRPKSV</sequence>
<dbReference type="InterPro" id="IPR010982">
    <property type="entry name" value="Lambda_DNA-bd_dom_sf"/>
</dbReference>
<reference evidence="5 6" key="1">
    <citation type="submission" date="2023-02" db="EMBL/GenBank/DDBJ databases">
        <title>Devosia chondri sp. nov., isolated from the phycosphere of marine algae.</title>
        <authorList>
            <person name="Kim J.M."/>
            <person name="Lee J.K."/>
            <person name="Choi B.J."/>
            <person name="Bayburt H."/>
            <person name="Jeon C.O."/>
        </authorList>
    </citation>
    <scope>NUCLEOTIDE SEQUENCE [LARGE SCALE GENOMIC DNA]</scope>
    <source>
        <strain evidence="5 6">G2-5</strain>
    </source>
</reference>
<gene>
    <name evidence="5" type="ORF">PSQ90_02855</name>
</gene>
<evidence type="ECO:0000256" key="2">
    <source>
        <dbReference type="ARBA" id="ARBA00023125"/>
    </source>
</evidence>
<dbReference type="GO" id="GO:0003677">
    <property type="term" value="F:DNA binding"/>
    <property type="evidence" value="ECO:0007669"/>
    <property type="project" value="UniProtKB-KW"/>
</dbReference>
<evidence type="ECO:0000313" key="6">
    <source>
        <dbReference type="Proteomes" id="UP001222118"/>
    </source>
</evidence>
<dbReference type="InterPro" id="IPR000843">
    <property type="entry name" value="HTH_LacI"/>
</dbReference>
<protein>
    <submittedName>
        <fullName evidence="5">LacI family DNA-binding transcriptional regulator</fullName>
    </submittedName>
</protein>
<dbReference type="CDD" id="cd06267">
    <property type="entry name" value="PBP1_LacI_sugar_binding-like"/>
    <property type="match status" value="1"/>
</dbReference>
<proteinExistence type="predicted"/>
<evidence type="ECO:0000256" key="1">
    <source>
        <dbReference type="ARBA" id="ARBA00023015"/>
    </source>
</evidence>
<dbReference type="PANTHER" id="PTHR30146">
    <property type="entry name" value="LACI-RELATED TRANSCRIPTIONAL REPRESSOR"/>
    <property type="match status" value="1"/>
</dbReference>
<name>A0ABY7Z1E2_9HYPH</name>
<dbReference type="InterPro" id="IPR028082">
    <property type="entry name" value="Peripla_BP_I"/>
</dbReference>
<dbReference type="PANTHER" id="PTHR30146:SF109">
    <property type="entry name" value="HTH-TYPE TRANSCRIPTIONAL REGULATOR GALS"/>
    <property type="match status" value="1"/>
</dbReference>
<keyword evidence="1" id="KW-0805">Transcription regulation</keyword>
<dbReference type="SMART" id="SM00354">
    <property type="entry name" value="HTH_LACI"/>
    <property type="match status" value="1"/>
</dbReference>
<dbReference type="SUPFAM" id="SSF47413">
    <property type="entry name" value="lambda repressor-like DNA-binding domains"/>
    <property type="match status" value="1"/>
</dbReference>
<dbReference type="Gene3D" id="3.40.50.2300">
    <property type="match status" value="2"/>
</dbReference>
<dbReference type="Proteomes" id="UP001222118">
    <property type="component" value="Chromosome"/>
</dbReference>
<dbReference type="InterPro" id="IPR046335">
    <property type="entry name" value="LacI/GalR-like_sensor"/>
</dbReference>
<organism evidence="5 6">
    <name type="scientific">Devosia rhodophyticola</name>
    <dbReference type="NCBI Taxonomy" id="3026423"/>
    <lineage>
        <taxon>Bacteria</taxon>
        <taxon>Pseudomonadati</taxon>
        <taxon>Pseudomonadota</taxon>
        <taxon>Alphaproteobacteria</taxon>
        <taxon>Hyphomicrobiales</taxon>
        <taxon>Devosiaceae</taxon>
        <taxon>Devosia</taxon>
    </lineage>
</organism>
<accession>A0ABY7Z1E2</accession>